<evidence type="ECO:0000313" key="2">
    <source>
        <dbReference type="Proteomes" id="UP001165297"/>
    </source>
</evidence>
<dbReference type="Proteomes" id="UP001165297">
    <property type="component" value="Unassembled WGS sequence"/>
</dbReference>
<reference evidence="1" key="1">
    <citation type="submission" date="2021-10" db="EMBL/GenBank/DDBJ databases">
        <authorList>
            <person name="Dean J.D."/>
            <person name="Kim M.K."/>
            <person name="Newey C.N."/>
            <person name="Stoker T.S."/>
            <person name="Thompson D.W."/>
            <person name="Grose J.H."/>
        </authorList>
    </citation>
    <scope>NUCLEOTIDE SEQUENCE</scope>
    <source>
        <strain evidence="1">BT635</strain>
    </source>
</reference>
<dbReference type="InterPro" id="IPR018644">
    <property type="entry name" value="DUF2071"/>
</dbReference>
<proteinExistence type="predicted"/>
<organism evidence="1 2">
    <name type="scientific">Hymenobacter nitidus</name>
    <dbReference type="NCBI Taxonomy" id="2880929"/>
    <lineage>
        <taxon>Bacteria</taxon>
        <taxon>Pseudomonadati</taxon>
        <taxon>Bacteroidota</taxon>
        <taxon>Cytophagia</taxon>
        <taxon>Cytophagales</taxon>
        <taxon>Hymenobacteraceae</taxon>
        <taxon>Hymenobacter</taxon>
    </lineage>
</organism>
<comment type="caution">
    <text evidence="1">The sequence shown here is derived from an EMBL/GenBank/DDBJ whole genome shotgun (WGS) entry which is preliminary data.</text>
</comment>
<name>A0ABS8AIF6_9BACT</name>
<keyword evidence="2" id="KW-1185">Reference proteome</keyword>
<dbReference type="EMBL" id="JAJADQ010000008">
    <property type="protein sequence ID" value="MCB2379025.1"/>
    <property type="molecule type" value="Genomic_DNA"/>
</dbReference>
<accession>A0ABS8AIF6</accession>
<evidence type="ECO:0000313" key="1">
    <source>
        <dbReference type="EMBL" id="MCB2379025.1"/>
    </source>
</evidence>
<gene>
    <name evidence="1" type="ORF">LGH70_15595</name>
</gene>
<dbReference type="RefSeq" id="WP_226187399.1">
    <property type="nucleotide sequence ID" value="NZ_JAJADQ010000008.1"/>
</dbReference>
<dbReference type="Pfam" id="PF09844">
    <property type="entry name" value="DUF2071"/>
    <property type="match status" value="1"/>
</dbReference>
<protein>
    <submittedName>
        <fullName evidence="1">DUF2071 domain-containing protein</fullName>
    </submittedName>
</protein>
<sequence length="247" mass="27798">MAAWLAHHPFGVEARLSRTTVLTFAVPVAELQSLLPECLTLDTLDDTWGFVAVALVQTRELRPQGLPAWLGHNFFLIGYRVFVRYTTPAGKRLRGLFILGSDTDKRKMQWLGNLFTSYAYRTIDIQQTVAAGQLAFRSEKAALNIQVKLLPADEPALPDGSPFGSWQQARRFAGPLPFTFSYAPATRQVVIVEGVREDWQPRPVRVHSAEVGFLRGLGFRECRLASAFTMTDIPYSWKKGRMETWPA</sequence>